<dbReference type="CDD" id="cd00065">
    <property type="entry name" value="FYVE_like_SF"/>
    <property type="match status" value="1"/>
</dbReference>
<feature type="region of interest" description="Disordered" evidence="5">
    <location>
        <begin position="280"/>
        <end position="326"/>
    </location>
</feature>
<dbReference type="SUPFAM" id="SSF57889">
    <property type="entry name" value="Cysteine-rich domain"/>
    <property type="match status" value="1"/>
</dbReference>
<feature type="domain" description="FYVE-type" evidence="6">
    <location>
        <begin position="430"/>
        <end position="480"/>
    </location>
</feature>
<evidence type="ECO:0000256" key="4">
    <source>
        <dbReference type="PROSITE-ProRule" id="PRU00091"/>
    </source>
</evidence>
<dbReference type="EMBL" id="CAJZBQ010000024">
    <property type="protein sequence ID" value="CAG9320098.1"/>
    <property type="molecule type" value="Genomic_DNA"/>
</dbReference>
<dbReference type="Proteomes" id="UP001162131">
    <property type="component" value="Unassembled WGS sequence"/>
</dbReference>
<dbReference type="GO" id="GO:0008270">
    <property type="term" value="F:zinc ion binding"/>
    <property type="evidence" value="ECO:0007669"/>
    <property type="project" value="UniProtKB-KW"/>
</dbReference>
<name>A0AAU9J819_9CILI</name>
<dbReference type="SUPFAM" id="SSF57903">
    <property type="entry name" value="FYVE/PHD zinc finger"/>
    <property type="match status" value="1"/>
</dbReference>
<organism evidence="7 8">
    <name type="scientific">Blepharisma stoltei</name>
    <dbReference type="NCBI Taxonomy" id="1481888"/>
    <lineage>
        <taxon>Eukaryota</taxon>
        <taxon>Sar</taxon>
        <taxon>Alveolata</taxon>
        <taxon>Ciliophora</taxon>
        <taxon>Postciliodesmatophora</taxon>
        <taxon>Heterotrichea</taxon>
        <taxon>Heterotrichida</taxon>
        <taxon>Blepharismidae</taxon>
        <taxon>Blepharisma</taxon>
    </lineage>
</organism>
<keyword evidence="2 4" id="KW-0863">Zinc-finger</keyword>
<keyword evidence="1" id="KW-0479">Metal-binding</keyword>
<evidence type="ECO:0000256" key="2">
    <source>
        <dbReference type="ARBA" id="ARBA00022771"/>
    </source>
</evidence>
<reference evidence="7" key="1">
    <citation type="submission" date="2021-09" db="EMBL/GenBank/DDBJ databases">
        <authorList>
            <consortium name="AG Swart"/>
            <person name="Singh M."/>
            <person name="Singh A."/>
            <person name="Seah K."/>
            <person name="Emmerich C."/>
        </authorList>
    </citation>
    <scope>NUCLEOTIDE SEQUENCE</scope>
    <source>
        <strain evidence="7">ATCC30299</strain>
    </source>
</reference>
<sequence>MLLYFNMGCCGSNSASLSTDINEREIEEVVKTLGLYKIASSNLIDKLTTIQKDAKNLQPLLSEVLDHFKLPNKLSYTNSSETVFYKSLLSSFPKLKIAFALLGKDPTKNDKAKLIFGILKNSSGTLTREELVFLYKSVGEIAAEEMILAKFGKEDAKSVKIAAMKLSYAAEALSEINADGILGTATSIDSKSFIEEVSKRHTELVSTSDMRKKLIPASKEIGLPENKKESTIGTQIQIGNLSTADNSKIDQINKANQESINSGKLGPKEEKPIINLVSNSQQAKQTQISKEVSTNSVAEISNNPNEANPLPTNTHIQSQKPQEESKNATELATEVSQATEAEYKCSLGHILKPEKSESPHLCEVCSYEFSLPHYRCDVCNTFICQSCADFLIIPEDSVPLACKESHALKKVNAYDFYNSVSADEPINILCIVCEGWIDAENGACYHCRRCGMEVCNSCYSNFEDENSPSKTCNSCSKRRIWTPVFQGKKFQCDSCNLKRKYMGYFYCDGCNSKICLKSH</sequence>
<evidence type="ECO:0000256" key="1">
    <source>
        <dbReference type="ARBA" id="ARBA00022723"/>
    </source>
</evidence>
<comment type="caution">
    <text evidence="7">The sequence shown here is derived from an EMBL/GenBank/DDBJ whole genome shotgun (WGS) entry which is preliminary data.</text>
</comment>
<evidence type="ECO:0000256" key="5">
    <source>
        <dbReference type="SAM" id="MobiDB-lite"/>
    </source>
</evidence>
<dbReference type="AlphaFoldDB" id="A0AAU9J819"/>
<protein>
    <recommendedName>
        <fullName evidence="6">FYVE-type domain-containing protein</fullName>
    </recommendedName>
</protein>
<evidence type="ECO:0000313" key="8">
    <source>
        <dbReference type="Proteomes" id="UP001162131"/>
    </source>
</evidence>
<feature type="compositionally biased region" description="Polar residues" evidence="5">
    <location>
        <begin position="280"/>
        <end position="320"/>
    </location>
</feature>
<evidence type="ECO:0000313" key="7">
    <source>
        <dbReference type="EMBL" id="CAG9320098.1"/>
    </source>
</evidence>
<dbReference type="PROSITE" id="PS50178">
    <property type="entry name" value="ZF_FYVE"/>
    <property type="match status" value="1"/>
</dbReference>
<keyword evidence="8" id="KW-1185">Reference proteome</keyword>
<gene>
    <name evidence="7" type="ORF">BSTOLATCC_MIC25334</name>
</gene>
<evidence type="ECO:0000256" key="3">
    <source>
        <dbReference type="ARBA" id="ARBA00022833"/>
    </source>
</evidence>
<evidence type="ECO:0000259" key="6">
    <source>
        <dbReference type="PROSITE" id="PS50178"/>
    </source>
</evidence>
<proteinExistence type="predicted"/>
<keyword evidence="3" id="KW-0862">Zinc</keyword>
<dbReference type="InterPro" id="IPR011011">
    <property type="entry name" value="Znf_FYVE_PHD"/>
</dbReference>
<accession>A0AAU9J819</accession>
<dbReference type="InterPro" id="IPR017455">
    <property type="entry name" value="Znf_FYVE-rel"/>
</dbReference>
<dbReference type="InterPro" id="IPR046349">
    <property type="entry name" value="C1-like_sf"/>
</dbReference>